<accession>A0A6J6XWR2</accession>
<dbReference type="EMBL" id="CAFAAI010000152">
    <property type="protein sequence ID" value="CAB4799616.1"/>
    <property type="molecule type" value="Genomic_DNA"/>
</dbReference>
<evidence type="ECO:0000313" key="1">
    <source>
        <dbReference type="EMBL" id="CAB4799616.1"/>
    </source>
</evidence>
<gene>
    <name evidence="1" type="ORF">UFOPK2992_00947</name>
</gene>
<dbReference type="AlphaFoldDB" id="A0A6J6XWR2"/>
<sequence length="201" mass="22623">MECVRDIRRRRDALVIVVGGGAARWRFAGVRERYSRVHPSGDPAAVEQLVLPHAVCQRREQDRRVRYVVDQRDRSLRVGQDSRLGRLGHGRYGFIRSVSRLQRCTHVPRCAHQLVHPSQPRSFLGGRSRSAEHVAHGAERCVHGCGAVASADQRSDLPRSYRRTECASTGLARRVVAAIRSSARRRHGSRSRCLLGNPQRA</sequence>
<protein>
    <submittedName>
        <fullName evidence="1">Unannotated protein</fullName>
    </submittedName>
</protein>
<name>A0A6J6XWR2_9ZZZZ</name>
<organism evidence="1">
    <name type="scientific">freshwater metagenome</name>
    <dbReference type="NCBI Taxonomy" id="449393"/>
    <lineage>
        <taxon>unclassified sequences</taxon>
        <taxon>metagenomes</taxon>
        <taxon>ecological metagenomes</taxon>
    </lineage>
</organism>
<proteinExistence type="predicted"/>
<reference evidence="1" key="1">
    <citation type="submission" date="2020-05" db="EMBL/GenBank/DDBJ databases">
        <authorList>
            <person name="Chiriac C."/>
            <person name="Salcher M."/>
            <person name="Ghai R."/>
            <person name="Kavagutti S V."/>
        </authorList>
    </citation>
    <scope>NUCLEOTIDE SEQUENCE</scope>
</reference>